<sequence length="199" mass="23278">MEKIDYLESQLAMYKRMQFGQKRERFEGDPDQTMLPFYAEPAKIEQQQEEIKEKTEYIRKRPNHKGRAKLPAHLPVEEIEIHPEGDLSQMLCIGKEITEELECEPAKFYIKRYIRYKYAAKDKSGVAIADLPERVIDKGIPGASLLAMILTAKYMDHLPLYRQKQIFSRENIQIPSSTIEGWTKQALEKLGLDYISTFY</sequence>
<dbReference type="Proteomes" id="UP000679691">
    <property type="component" value="Unassembled WGS sequence"/>
</dbReference>
<feature type="domain" description="Transposase IS66 zinc-finger binding" evidence="2">
    <location>
        <begin position="90"/>
        <end position="119"/>
    </location>
</feature>
<proteinExistence type="predicted"/>
<dbReference type="InterPro" id="IPR004291">
    <property type="entry name" value="Transposase_IS66_central"/>
</dbReference>
<gene>
    <name evidence="4" type="ORF">J5U18_12170</name>
</gene>
<dbReference type="InterPro" id="IPR024474">
    <property type="entry name" value="Znf_dom_IS66"/>
</dbReference>
<dbReference type="PANTHER" id="PTHR33678">
    <property type="entry name" value="BLL1576 PROTEIN"/>
    <property type="match status" value="1"/>
</dbReference>
<dbReference type="Pfam" id="PF13007">
    <property type="entry name" value="LZ_Tnp_IS66"/>
    <property type="match status" value="1"/>
</dbReference>
<name>A0A8T4HG51_9SPHI</name>
<organism evidence="4 5">
    <name type="scientific">Rhinopithecimicrobium faecis</name>
    <dbReference type="NCBI Taxonomy" id="2820698"/>
    <lineage>
        <taxon>Bacteria</taxon>
        <taxon>Pseudomonadati</taxon>
        <taxon>Bacteroidota</taxon>
        <taxon>Sphingobacteriia</taxon>
        <taxon>Sphingobacteriales</taxon>
        <taxon>Sphingobacteriaceae</taxon>
        <taxon>Rhinopithecimicrobium</taxon>
    </lineage>
</organism>
<evidence type="ECO:0000259" key="1">
    <source>
        <dbReference type="Pfam" id="PF03050"/>
    </source>
</evidence>
<evidence type="ECO:0000259" key="3">
    <source>
        <dbReference type="Pfam" id="PF13007"/>
    </source>
</evidence>
<protein>
    <submittedName>
        <fullName evidence="4">Transposase</fullName>
    </submittedName>
</protein>
<feature type="domain" description="Transposase IS66 central" evidence="1">
    <location>
        <begin position="138"/>
        <end position="190"/>
    </location>
</feature>
<evidence type="ECO:0000313" key="4">
    <source>
        <dbReference type="EMBL" id="MBP3944297.1"/>
    </source>
</evidence>
<accession>A0A8T4HG51</accession>
<evidence type="ECO:0000313" key="5">
    <source>
        <dbReference type="Proteomes" id="UP000679691"/>
    </source>
</evidence>
<dbReference type="EMBL" id="JAGKSB010000015">
    <property type="protein sequence ID" value="MBP3944297.1"/>
    <property type="molecule type" value="Genomic_DNA"/>
</dbReference>
<dbReference type="InterPro" id="IPR052344">
    <property type="entry name" value="Transposase-related"/>
</dbReference>
<dbReference type="InterPro" id="IPR024463">
    <property type="entry name" value="Transposase_TnpC_homeodom"/>
</dbReference>
<feature type="domain" description="Transposase TnpC homeodomain" evidence="3">
    <location>
        <begin position="7"/>
        <end position="79"/>
    </location>
</feature>
<reference evidence="4" key="1">
    <citation type="submission" date="2021-03" db="EMBL/GenBank/DDBJ databases">
        <authorList>
            <person name="Lu T."/>
            <person name="Wang Q."/>
            <person name="Han X."/>
        </authorList>
    </citation>
    <scope>NUCLEOTIDE SEQUENCE</scope>
    <source>
        <strain evidence="4">WQ 2009</strain>
    </source>
</reference>
<dbReference type="Pfam" id="PF03050">
    <property type="entry name" value="DDE_Tnp_IS66"/>
    <property type="match status" value="1"/>
</dbReference>
<evidence type="ECO:0000259" key="2">
    <source>
        <dbReference type="Pfam" id="PF13005"/>
    </source>
</evidence>
<dbReference type="PANTHER" id="PTHR33678:SF1">
    <property type="entry name" value="BLL1576 PROTEIN"/>
    <property type="match status" value="1"/>
</dbReference>
<comment type="caution">
    <text evidence="4">The sequence shown here is derived from an EMBL/GenBank/DDBJ whole genome shotgun (WGS) entry which is preliminary data.</text>
</comment>
<dbReference type="AlphaFoldDB" id="A0A8T4HG51"/>
<keyword evidence="5" id="KW-1185">Reference proteome</keyword>
<dbReference type="Pfam" id="PF13005">
    <property type="entry name" value="zf-IS66"/>
    <property type="match status" value="1"/>
</dbReference>